<dbReference type="InterPro" id="IPR023801">
    <property type="entry name" value="His_deacetylse_dom"/>
</dbReference>
<keyword evidence="4" id="KW-1185">Reference proteome</keyword>
<evidence type="ECO:0000313" key="3">
    <source>
        <dbReference type="EMBL" id="OAF68804.1"/>
    </source>
</evidence>
<feature type="region of interest" description="Disordered" evidence="1">
    <location>
        <begin position="1"/>
        <end position="20"/>
    </location>
</feature>
<dbReference type="GO" id="GO:0040029">
    <property type="term" value="P:epigenetic regulation of gene expression"/>
    <property type="evidence" value="ECO:0007669"/>
    <property type="project" value="TreeGrafter"/>
</dbReference>
<evidence type="ECO:0000259" key="2">
    <source>
        <dbReference type="Pfam" id="PF00850"/>
    </source>
</evidence>
<dbReference type="GO" id="GO:0004407">
    <property type="term" value="F:histone deacetylase activity"/>
    <property type="evidence" value="ECO:0007669"/>
    <property type="project" value="TreeGrafter"/>
</dbReference>
<accession>A0A177B5V6</accession>
<proteinExistence type="predicted"/>
<feature type="compositionally biased region" description="Polar residues" evidence="1">
    <location>
        <begin position="7"/>
        <end position="20"/>
    </location>
</feature>
<dbReference type="EMBL" id="LWCA01000384">
    <property type="protein sequence ID" value="OAF68804.1"/>
    <property type="molecule type" value="Genomic_DNA"/>
</dbReference>
<dbReference type="Pfam" id="PF00850">
    <property type="entry name" value="Hist_deacetyl"/>
    <property type="match status" value="1"/>
</dbReference>
<dbReference type="SUPFAM" id="SSF52768">
    <property type="entry name" value="Arginase/deacetylase"/>
    <property type="match status" value="1"/>
</dbReference>
<dbReference type="PANTHER" id="PTHR10625">
    <property type="entry name" value="HISTONE DEACETYLASE HDAC1-RELATED"/>
    <property type="match status" value="1"/>
</dbReference>
<dbReference type="Proteomes" id="UP000078046">
    <property type="component" value="Unassembled WGS sequence"/>
</dbReference>
<dbReference type="PRINTS" id="PR01270">
    <property type="entry name" value="HDASUPER"/>
</dbReference>
<dbReference type="InterPro" id="IPR037138">
    <property type="entry name" value="His_deacetylse_dom_sf"/>
</dbReference>
<dbReference type="OrthoDB" id="424012at2759"/>
<organism evidence="3 4">
    <name type="scientific">Intoshia linei</name>
    <dbReference type="NCBI Taxonomy" id="1819745"/>
    <lineage>
        <taxon>Eukaryota</taxon>
        <taxon>Metazoa</taxon>
        <taxon>Spiralia</taxon>
        <taxon>Lophotrochozoa</taxon>
        <taxon>Mesozoa</taxon>
        <taxon>Orthonectida</taxon>
        <taxon>Rhopaluridae</taxon>
        <taxon>Intoshia</taxon>
    </lineage>
</organism>
<dbReference type="InterPro" id="IPR023696">
    <property type="entry name" value="Ureohydrolase_dom_sf"/>
</dbReference>
<evidence type="ECO:0000313" key="4">
    <source>
        <dbReference type="Proteomes" id="UP000078046"/>
    </source>
</evidence>
<protein>
    <recommendedName>
        <fullName evidence="2">Histone deacetylase domain-containing protein</fullName>
    </recommendedName>
</protein>
<feature type="domain" description="Histone deacetylase" evidence="2">
    <location>
        <begin position="145"/>
        <end position="398"/>
    </location>
</feature>
<reference evidence="3 4" key="1">
    <citation type="submission" date="2016-04" db="EMBL/GenBank/DDBJ databases">
        <title>The genome of Intoshia linei affirms orthonectids as highly simplified spiralians.</title>
        <authorList>
            <person name="Mikhailov K.V."/>
            <person name="Slusarev G.S."/>
            <person name="Nikitin M.A."/>
            <person name="Logacheva M.D."/>
            <person name="Penin A."/>
            <person name="Aleoshin V."/>
            <person name="Panchin Y.V."/>
        </authorList>
    </citation>
    <scope>NUCLEOTIDE SEQUENCE [LARGE SCALE GENOMIC DNA]</scope>
    <source>
        <strain evidence="3">Intl2013</strain>
        <tissue evidence="3">Whole animal</tissue>
    </source>
</reference>
<name>A0A177B5V6_9BILA</name>
<dbReference type="GO" id="GO:0000118">
    <property type="term" value="C:histone deacetylase complex"/>
    <property type="evidence" value="ECO:0007669"/>
    <property type="project" value="TreeGrafter"/>
</dbReference>
<dbReference type="AlphaFoldDB" id="A0A177B5V6"/>
<gene>
    <name evidence="3" type="ORF">A3Q56_03452</name>
</gene>
<comment type="caution">
    <text evidence="3">The sequence shown here is derived from an EMBL/GenBank/DDBJ whole genome shotgun (WGS) entry which is preliminary data.</text>
</comment>
<evidence type="ECO:0000256" key="1">
    <source>
        <dbReference type="SAM" id="MobiDB-lite"/>
    </source>
</evidence>
<dbReference type="InterPro" id="IPR000286">
    <property type="entry name" value="HDACs"/>
</dbReference>
<dbReference type="Gene3D" id="3.40.800.20">
    <property type="entry name" value="Histone deacetylase domain"/>
    <property type="match status" value="2"/>
</dbReference>
<dbReference type="PANTHER" id="PTHR10625:SF38">
    <property type="entry name" value="HISTONE DEACETYLASE 6, ISOFORM G"/>
    <property type="match status" value="1"/>
</dbReference>
<sequence>MGKRKNPNFSRTNQDEFQPETTFNRTDNMIKFRTAISYSNEMNQHESRKSSHPENPNRLISIYRHLCNEGLLEKCYLLTDVRSATLTEIQLIHSFYGALGSDWENFWYIVIVIINFPASVKREGFLLKRDNYFFFNFTIKSIKLDHIKNIEKSADSNEKNLDKMEKYYESIYLNQFTYSCAKVAIGHLLNLVDAVMTDKVRNGMAFIRPPGHHSCSNSASGFCIFNNVAIASQYAIHAHNLSRILIVDWDIHHGDGTQEIFYENPKVLYISIHRYDNAKFFPYKTSSNYDYVGKCRGKGFNINMPFNGTPMGDTEYMMTFLKIIMPVSYQFNPQLVLVSSGFDAAIGDPLGNYNVSPECYGHMTYSLSSLACGRVILVLEGGYNLQTIATCSENCVKSLLGHLPPPLNLQFPIKFSAQKTIFKVMESQELYWNCLKQFKPKNKEKEDIINMFQDLKIVKNDI</sequence>